<dbReference type="InterPro" id="IPR055235">
    <property type="entry name" value="ASD1_cat"/>
</dbReference>
<dbReference type="EMBL" id="VUNS01000044">
    <property type="protein sequence ID" value="MST99643.1"/>
    <property type="molecule type" value="Genomic_DNA"/>
</dbReference>
<dbReference type="Gene3D" id="3.20.20.80">
    <property type="entry name" value="Glycosidases"/>
    <property type="match status" value="1"/>
</dbReference>
<evidence type="ECO:0000256" key="5">
    <source>
        <dbReference type="ARBA" id="ARBA00022801"/>
    </source>
</evidence>
<dbReference type="GO" id="GO:0000272">
    <property type="term" value="P:polysaccharide catabolic process"/>
    <property type="evidence" value="ECO:0007669"/>
    <property type="project" value="TreeGrafter"/>
</dbReference>
<reference evidence="9 10" key="1">
    <citation type="submission" date="2019-08" db="EMBL/GenBank/DDBJ databases">
        <title>In-depth cultivation of the pig gut microbiome towards novel bacterial diversity and tailored functional studies.</title>
        <authorList>
            <person name="Wylensek D."/>
            <person name="Hitch T.C.A."/>
            <person name="Clavel T."/>
        </authorList>
    </citation>
    <scope>NUCLEOTIDE SEQUENCE [LARGE SCALE GENOMIC DNA]</scope>
    <source>
        <strain evidence="9 10">BBE-744-WT-12</strain>
    </source>
</reference>
<dbReference type="Pfam" id="PF06964">
    <property type="entry name" value="Alpha-L-AF_C"/>
    <property type="match status" value="1"/>
</dbReference>
<name>A0A844G8W9_9BACT</name>
<evidence type="ECO:0000256" key="3">
    <source>
        <dbReference type="ARBA" id="ARBA00011165"/>
    </source>
</evidence>
<dbReference type="SMART" id="SM00813">
    <property type="entry name" value="Alpha-L-AF_C"/>
    <property type="match status" value="1"/>
</dbReference>
<keyword evidence="7" id="KW-0326">Glycosidase</keyword>
<gene>
    <name evidence="9" type="ORF">FYJ85_21675</name>
</gene>
<feature type="domain" description="Alpha-L-arabinofuranosidase C-terminal" evidence="8">
    <location>
        <begin position="290"/>
        <end position="500"/>
    </location>
</feature>
<organism evidence="9 10">
    <name type="scientific">Victivallis lenta</name>
    <dbReference type="NCBI Taxonomy" id="2606640"/>
    <lineage>
        <taxon>Bacteria</taxon>
        <taxon>Pseudomonadati</taxon>
        <taxon>Lentisphaerota</taxon>
        <taxon>Lentisphaeria</taxon>
        <taxon>Victivallales</taxon>
        <taxon>Victivallaceae</taxon>
        <taxon>Victivallis</taxon>
    </lineage>
</organism>
<dbReference type="GO" id="GO:0046373">
    <property type="term" value="P:L-arabinose metabolic process"/>
    <property type="evidence" value="ECO:0007669"/>
    <property type="project" value="InterPro"/>
</dbReference>
<dbReference type="RefSeq" id="WP_154420809.1">
    <property type="nucleotide sequence ID" value="NZ_VUNS01000044.1"/>
</dbReference>
<evidence type="ECO:0000256" key="6">
    <source>
        <dbReference type="ARBA" id="ARBA00023277"/>
    </source>
</evidence>
<dbReference type="Pfam" id="PF22848">
    <property type="entry name" value="ASD1_dom"/>
    <property type="match status" value="1"/>
</dbReference>
<dbReference type="Proteomes" id="UP000435649">
    <property type="component" value="Unassembled WGS sequence"/>
</dbReference>
<sequence>MKTSVILNRNFTIGEIDERIYGGFIEHLGRAVYGGIYQPDHPSADADGFRTDVLGLIRELGMPVTRYPGGNFVSGYNWEDGTGPRDRRPVRLDLAWKALEPNKFGTDEFIKWCRRAGTAPMMAVNLGTRGPAEAQQLVEYCNFPGGTELSERRRANGGREPYRVKLWCLGNEMDGPWQTGHRTADEYGRTALEAAKMMKWTDPSIEVIVCGSSNDAMPTFGYREETVLEHTYDLADYLSIHRYFGNRCGQTPGYLAQPEEMAGFIRRAVACCDAAGAKKKSSKKIMLSFDEWNVWFHSNGREKESPEWTVGRPLLEDVYTMEDALLVGMLLSTLQNHADRVKIACLAQSVNVIAPIMTEKDGGAWRQTIFHPFALASKYGRGIALQSVVEGPCYDAEFRTDADAPPVLHRGIPYLHASFVHNTERSEVVIFAANRNLAEPMELEVRLGDFDAVSVIEQQTLHHSDLKAVNSAEREEVAPVAQQGAALENGTLKAVLLPASWNMLRISLRQPARADGSRQKQP</sequence>
<comment type="caution">
    <text evidence="9">The sequence shown here is derived from an EMBL/GenBank/DDBJ whole genome shotgun (WGS) entry which is preliminary data.</text>
</comment>
<keyword evidence="6" id="KW-0119">Carbohydrate metabolism</keyword>
<evidence type="ECO:0000259" key="8">
    <source>
        <dbReference type="SMART" id="SM00813"/>
    </source>
</evidence>
<dbReference type="EC" id="3.2.1.55" evidence="4"/>
<evidence type="ECO:0000256" key="1">
    <source>
        <dbReference type="ARBA" id="ARBA00001462"/>
    </source>
</evidence>
<dbReference type="PANTHER" id="PTHR43576">
    <property type="entry name" value="ALPHA-L-ARABINOFURANOSIDASE C-RELATED"/>
    <property type="match status" value="1"/>
</dbReference>
<evidence type="ECO:0000313" key="9">
    <source>
        <dbReference type="EMBL" id="MST99643.1"/>
    </source>
</evidence>
<comment type="catalytic activity">
    <reaction evidence="1">
        <text>Hydrolysis of terminal non-reducing alpha-L-arabinofuranoside residues in alpha-L-arabinosides.</text>
        <dbReference type="EC" id="3.2.1.55"/>
    </reaction>
</comment>
<dbReference type="GO" id="GO:0046556">
    <property type="term" value="F:alpha-L-arabinofuranosidase activity"/>
    <property type="evidence" value="ECO:0007669"/>
    <property type="project" value="UniProtKB-EC"/>
</dbReference>
<accession>A0A844G8W9</accession>
<protein>
    <recommendedName>
        <fullName evidence="4">non-reducing end alpha-L-arabinofuranosidase</fullName>
        <ecNumber evidence="4">3.2.1.55</ecNumber>
    </recommendedName>
</protein>
<dbReference type="InterPro" id="IPR010720">
    <property type="entry name" value="Alpha-L-AF_C"/>
</dbReference>
<keyword evidence="10" id="KW-1185">Reference proteome</keyword>
<dbReference type="SUPFAM" id="SSF51445">
    <property type="entry name" value="(Trans)glycosidases"/>
    <property type="match status" value="1"/>
</dbReference>
<evidence type="ECO:0000256" key="4">
    <source>
        <dbReference type="ARBA" id="ARBA00012670"/>
    </source>
</evidence>
<dbReference type="InterPro" id="IPR017853">
    <property type="entry name" value="GH"/>
</dbReference>
<dbReference type="PANTHER" id="PTHR43576:SF3">
    <property type="entry name" value="ALPHA-L-ARABINOFURANOSIDASE C"/>
    <property type="match status" value="1"/>
</dbReference>
<evidence type="ECO:0000313" key="10">
    <source>
        <dbReference type="Proteomes" id="UP000435649"/>
    </source>
</evidence>
<dbReference type="InterPro" id="IPR013780">
    <property type="entry name" value="Glyco_hydro_b"/>
</dbReference>
<comment type="similarity">
    <text evidence="2">Belongs to the glycosyl hydrolase 51 family.</text>
</comment>
<dbReference type="SUPFAM" id="SSF51011">
    <property type="entry name" value="Glycosyl hydrolase domain"/>
    <property type="match status" value="1"/>
</dbReference>
<evidence type="ECO:0000256" key="2">
    <source>
        <dbReference type="ARBA" id="ARBA00007186"/>
    </source>
</evidence>
<evidence type="ECO:0000256" key="7">
    <source>
        <dbReference type="ARBA" id="ARBA00023295"/>
    </source>
</evidence>
<keyword evidence="5" id="KW-0378">Hydrolase</keyword>
<comment type="subunit">
    <text evidence="3">Homohexamer; trimer of dimers.</text>
</comment>
<proteinExistence type="inferred from homology"/>
<dbReference type="AlphaFoldDB" id="A0A844G8W9"/>
<dbReference type="Gene3D" id="2.60.40.1180">
    <property type="entry name" value="Golgi alpha-mannosidase II"/>
    <property type="match status" value="1"/>
</dbReference>